<keyword evidence="4 5" id="KW-0067">ATP-binding</keyword>
<dbReference type="STRING" id="4097.A0A1S3YLI7"/>
<dbReference type="PROSITE" id="PS00107">
    <property type="entry name" value="PROTEIN_KINASE_ATP"/>
    <property type="match status" value="1"/>
</dbReference>
<evidence type="ECO:0000256" key="1">
    <source>
        <dbReference type="ARBA" id="ARBA00022679"/>
    </source>
</evidence>
<keyword evidence="2 5" id="KW-0547">Nucleotide-binding</keyword>
<keyword evidence="8" id="KW-1185">Reference proteome</keyword>
<dbReference type="InterPro" id="IPR000719">
    <property type="entry name" value="Prot_kinase_dom"/>
</dbReference>
<dbReference type="OMA" id="DWVSNNS"/>
<evidence type="ECO:0000256" key="6">
    <source>
        <dbReference type="RuleBase" id="RU000304"/>
    </source>
</evidence>
<evidence type="ECO:0000256" key="4">
    <source>
        <dbReference type="ARBA" id="ARBA00022840"/>
    </source>
</evidence>
<evidence type="ECO:0000256" key="2">
    <source>
        <dbReference type="ARBA" id="ARBA00022741"/>
    </source>
</evidence>
<dbReference type="PaxDb" id="4097-A0A1S3YLI7"/>
<dbReference type="PROSITE" id="PS00108">
    <property type="entry name" value="PROTEIN_KINASE_ST"/>
    <property type="match status" value="1"/>
</dbReference>
<dbReference type="KEGG" id="nta:107777427"/>
<dbReference type="PROSITE" id="PS50011">
    <property type="entry name" value="PROTEIN_KINASE_DOM"/>
    <property type="match status" value="1"/>
</dbReference>
<gene>
    <name evidence="9" type="primary">LOC107777427</name>
</gene>
<evidence type="ECO:0000313" key="9">
    <source>
        <dbReference type="RefSeq" id="XP_016452923.1"/>
    </source>
</evidence>
<proteinExistence type="inferred from homology"/>
<dbReference type="RefSeq" id="XP_016452923.1">
    <property type="nucleotide sequence ID" value="XM_016597437.2"/>
</dbReference>
<comment type="similarity">
    <text evidence="6">Belongs to the protein kinase superfamily.</text>
</comment>
<dbReference type="AlphaFoldDB" id="A0A1S3YLI7"/>
<dbReference type="GO" id="GO:0005524">
    <property type="term" value="F:ATP binding"/>
    <property type="evidence" value="ECO:0007669"/>
    <property type="project" value="UniProtKB-UniRule"/>
</dbReference>
<dbReference type="GO" id="GO:0004672">
    <property type="term" value="F:protein kinase activity"/>
    <property type="evidence" value="ECO:0000318"/>
    <property type="project" value="GO_Central"/>
</dbReference>
<keyword evidence="6" id="KW-0723">Serine/threonine-protein kinase</keyword>
<name>A0A1S3YLI7_TOBAC</name>
<protein>
    <submittedName>
        <fullName evidence="9">Mitogen-activated protein kinase kinase kinase 20</fullName>
    </submittedName>
    <submittedName>
        <fullName evidence="9">Mitogen-activated protein kinase kinase kinase 3</fullName>
    </submittedName>
</protein>
<dbReference type="InterPro" id="IPR008271">
    <property type="entry name" value="Ser/Thr_kinase_AS"/>
</dbReference>
<evidence type="ECO:0000313" key="8">
    <source>
        <dbReference type="Proteomes" id="UP000790787"/>
    </source>
</evidence>
<dbReference type="OrthoDB" id="8693905at2759"/>
<dbReference type="Gene3D" id="1.10.510.10">
    <property type="entry name" value="Transferase(Phosphotransferase) domain 1"/>
    <property type="match status" value="1"/>
</dbReference>
<dbReference type="Pfam" id="PF00069">
    <property type="entry name" value="Pkinase"/>
    <property type="match status" value="1"/>
</dbReference>
<accession>A0A1S3YLI7</accession>
<feature type="domain" description="Protein kinase" evidence="7">
    <location>
        <begin position="3"/>
        <end position="264"/>
    </location>
</feature>
<dbReference type="CDD" id="cd06606">
    <property type="entry name" value="STKc_MAPKKK"/>
    <property type="match status" value="1"/>
</dbReference>
<reference evidence="9" key="2">
    <citation type="submission" date="2025-08" db="UniProtKB">
        <authorList>
            <consortium name="RefSeq"/>
        </authorList>
    </citation>
    <scope>IDENTIFICATION</scope>
    <source>
        <tissue evidence="9">Leaf</tissue>
    </source>
</reference>
<dbReference type="GO" id="GO:0007165">
    <property type="term" value="P:signal transduction"/>
    <property type="evidence" value="ECO:0000318"/>
    <property type="project" value="GO_Central"/>
</dbReference>
<keyword evidence="1" id="KW-0808">Transferase</keyword>
<evidence type="ECO:0000259" key="7">
    <source>
        <dbReference type="PROSITE" id="PS50011"/>
    </source>
</evidence>
<dbReference type="SMR" id="A0A1S3YLI7"/>
<feature type="binding site" evidence="5">
    <location>
        <position position="36"/>
    </location>
    <ligand>
        <name>ATP</name>
        <dbReference type="ChEBI" id="CHEBI:30616"/>
    </ligand>
</feature>
<dbReference type="GO" id="GO:0004674">
    <property type="term" value="F:protein serine/threonine kinase activity"/>
    <property type="evidence" value="ECO:0007669"/>
    <property type="project" value="UniProtKB-KW"/>
</dbReference>
<keyword evidence="3 9" id="KW-0418">Kinase</keyword>
<reference evidence="8" key="1">
    <citation type="journal article" date="2014" name="Nat. Commun.">
        <title>The tobacco genome sequence and its comparison with those of tomato and potato.</title>
        <authorList>
            <person name="Sierro N."/>
            <person name="Battey J.N."/>
            <person name="Ouadi S."/>
            <person name="Bakaher N."/>
            <person name="Bovet L."/>
            <person name="Willig A."/>
            <person name="Goepfert S."/>
            <person name="Peitsch M.C."/>
            <person name="Ivanov N.V."/>
        </authorList>
    </citation>
    <scope>NUCLEOTIDE SEQUENCE [LARGE SCALE GENOMIC DNA]</scope>
</reference>
<dbReference type="PANTHER" id="PTHR48011:SF88">
    <property type="entry name" value="MITOGEN-ACTIVATED PROTEIN KINASE KINASE KINASE 3-LIKE"/>
    <property type="match status" value="1"/>
</dbReference>
<evidence type="ECO:0000256" key="5">
    <source>
        <dbReference type="PROSITE-ProRule" id="PRU10141"/>
    </source>
</evidence>
<organism evidence="8 9">
    <name type="scientific">Nicotiana tabacum</name>
    <name type="common">Common tobacco</name>
    <dbReference type="NCBI Taxonomy" id="4097"/>
    <lineage>
        <taxon>Eukaryota</taxon>
        <taxon>Viridiplantae</taxon>
        <taxon>Streptophyta</taxon>
        <taxon>Embryophyta</taxon>
        <taxon>Tracheophyta</taxon>
        <taxon>Spermatophyta</taxon>
        <taxon>Magnoliopsida</taxon>
        <taxon>eudicotyledons</taxon>
        <taxon>Gunneridae</taxon>
        <taxon>Pentapetalae</taxon>
        <taxon>asterids</taxon>
        <taxon>lamiids</taxon>
        <taxon>Solanales</taxon>
        <taxon>Solanaceae</taxon>
        <taxon>Nicotianoideae</taxon>
        <taxon>Nicotianeae</taxon>
        <taxon>Nicotiana</taxon>
    </lineage>
</organism>
<evidence type="ECO:0000256" key="3">
    <source>
        <dbReference type="ARBA" id="ARBA00022777"/>
    </source>
</evidence>
<dbReference type="RefSeq" id="XP_016452923.1">
    <property type="nucleotide sequence ID" value="XM_016597437.1"/>
</dbReference>
<dbReference type="InterPro" id="IPR011009">
    <property type="entry name" value="Kinase-like_dom_sf"/>
</dbReference>
<dbReference type="Proteomes" id="UP000790787">
    <property type="component" value="Chromosome 17"/>
</dbReference>
<dbReference type="SMART" id="SM00220">
    <property type="entry name" value="S_TKc"/>
    <property type="match status" value="1"/>
</dbReference>
<dbReference type="InterPro" id="IPR052751">
    <property type="entry name" value="Plant_MAPKKK"/>
</dbReference>
<dbReference type="GeneID" id="107777427"/>
<dbReference type="SUPFAM" id="SSF56112">
    <property type="entry name" value="Protein kinase-like (PK-like)"/>
    <property type="match status" value="1"/>
</dbReference>
<sequence>MDWIRGEAVGHGSFGKVSFAIPRCQSSLFCPSMVVKSSSASCSATLMNEKLILDELKGCPQIINCLGDSYTYENGEKLYNVLLEYASGGDFSNKLKNSGDHILPEFEVRKYTKSLLKGLHFIHKSGYVHCDIKLQNILLGQDGQVKIADFGLAKRSKSRKDDKLGCELRGTPLYMSPEMVTGGEQESPADIWALGCVLVEMATGNPAWKCSDMTRLLMKIGVGGQLPEIPEKLSEEGKDFLEKCFVKDPRKRWTAEMLLNHPFVAGQNYDDNTVTLKDQTCESGTPSTSPRCPFDFPDWVSNESGKSSVACSITSLPSPAIQELLNLNGGSWSTTPAERLRVLVGERRTESEWSTADGWVSVR</sequence>
<dbReference type="PANTHER" id="PTHR48011">
    <property type="entry name" value="CCR4-NOT TRANSCRIPTIONAL COMPLEX SUBUNIT CAF120-RELATED"/>
    <property type="match status" value="1"/>
</dbReference>
<dbReference type="InterPro" id="IPR017441">
    <property type="entry name" value="Protein_kinase_ATP_BS"/>
</dbReference>